<evidence type="ECO:0000313" key="3">
    <source>
        <dbReference type="Proteomes" id="UP001055439"/>
    </source>
</evidence>
<feature type="compositionally biased region" description="Basic and acidic residues" evidence="1">
    <location>
        <begin position="11"/>
        <end position="26"/>
    </location>
</feature>
<dbReference type="Proteomes" id="UP001055439">
    <property type="component" value="Chromosome 4"/>
</dbReference>
<feature type="region of interest" description="Disordered" evidence="1">
    <location>
        <begin position="1"/>
        <end position="26"/>
    </location>
</feature>
<keyword evidence="3" id="KW-1185">Reference proteome</keyword>
<gene>
    <name evidence="2" type="ORF">MUK42_36263</name>
</gene>
<organism evidence="2 3">
    <name type="scientific">Musa troglodytarum</name>
    <name type="common">fe'i banana</name>
    <dbReference type="NCBI Taxonomy" id="320322"/>
    <lineage>
        <taxon>Eukaryota</taxon>
        <taxon>Viridiplantae</taxon>
        <taxon>Streptophyta</taxon>
        <taxon>Embryophyta</taxon>
        <taxon>Tracheophyta</taxon>
        <taxon>Spermatophyta</taxon>
        <taxon>Magnoliopsida</taxon>
        <taxon>Liliopsida</taxon>
        <taxon>Zingiberales</taxon>
        <taxon>Musaceae</taxon>
        <taxon>Musa</taxon>
    </lineage>
</organism>
<evidence type="ECO:0000313" key="2">
    <source>
        <dbReference type="EMBL" id="URD96966.1"/>
    </source>
</evidence>
<dbReference type="AlphaFoldDB" id="A0A9E7FMP8"/>
<sequence>MGGSANREKKKPWADQRTEKRSQEADSIRFAGSIRVGGRVEQLVEGPEQFLLLLHPIPAGRKEAAEERDRAGDAEDAALPVAVLLGRPAQQLEEGGPGEQLRPDLEPLHLLPHVERNVALRRRGRRPPPLLPPPNRRALGAVRHPRHPPDRSRLRWWERKVGGEVFVDDYESVARGSTGRVRVRARLGSRQLEETQRKPRAKSAPSPITATASVTRWTQDGVLLQVSDSNNEQLSTNNELCRSTVRHRCASASSRREPCSATRRSHFANACYHGRPTKITPWTAADNPQHFFCTVRAHNPVGIEAHEWFFPCVSLSDELDPEAFTWPGG</sequence>
<proteinExistence type="predicted"/>
<evidence type="ECO:0000256" key="1">
    <source>
        <dbReference type="SAM" id="MobiDB-lite"/>
    </source>
</evidence>
<name>A0A9E7FMP8_9LILI</name>
<feature type="region of interest" description="Disordered" evidence="1">
    <location>
        <begin position="188"/>
        <end position="212"/>
    </location>
</feature>
<dbReference type="EMBL" id="CP097506">
    <property type="protein sequence ID" value="URD96966.1"/>
    <property type="molecule type" value="Genomic_DNA"/>
</dbReference>
<protein>
    <submittedName>
        <fullName evidence="2">Uncharacterized protein</fullName>
    </submittedName>
</protein>
<accession>A0A9E7FMP8</accession>
<reference evidence="2" key="1">
    <citation type="submission" date="2022-05" db="EMBL/GenBank/DDBJ databases">
        <title>The Musa troglodytarum L. genome provides insights into the mechanism of non-climacteric behaviour and enrichment of carotenoids.</title>
        <authorList>
            <person name="Wang J."/>
        </authorList>
    </citation>
    <scope>NUCLEOTIDE SEQUENCE</scope>
    <source>
        <tissue evidence="2">Leaf</tissue>
    </source>
</reference>
<feature type="region of interest" description="Disordered" evidence="1">
    <location>
        <begin position="124"/>
        <end position="150"/>
    </location>
</feature>